<proteinExistence type="predicted"/>
<name>A0A9W6SW94_CANBO</name>
<evidence type="ECO:0000313" key="3">
    <source>
        <dbReference type="Proteomes" id="UP001165120"/>
    </source>
</evidence>
<dbReference type="EMBL" id="BSXN01000327">
    <property type="protein sequence ID" value="GME68100.1"/>
    <property type="molecule type" value="Genomic_DNA"/>
</dbReference>
<dbReference type="AlphaFoldDB" id="A0A9W6SW94"/>
<protein>
    <submittedName>
        <fullName evidence="2">Unnamed protein product</fullName>
    </submittedName>
</protein>
<accession>A0A9W6SW94</accession>
<sequence length="581" mass="67253">MESVDSHNILKVSNFANCTPAKDSSVSSFTENIPSGKMNHNLKQKLTKNSRKNLEDQNNTSEIFEKKMKQLNITVGSKITKLNLNSSIFSDSINNYLKLTKGRDIKEPNQQDGIGVLLQNSNDLLNQKTLKNYNHPDTESDQLELLSVLSILKICNDFEKNLVDWTSLDEINSKFISILKIFEFYFLVLKPSDPNFGLKRYSDFVISANTSSSVLIVLLNALDKINNIHSTSLVTSSRDLSTYKLIIEFIFFFHFFNDNLFFNLASISTNKLFTIFTSKYFFDDYNDINAHFAMSNMSFISVWNRLSQREYNLSHYILAKNHKISLDNFKEFDFFIRNKLDQLIYGQNNFGLNFSDFKNLKNNINISYKLNYLISKSVVDNSYTDILVLSTIHNKIENSNLLINLDNLIHSTDKLEIIRNADYLLTKLSFEILSNWSLSFDIISPVKNLILRNQKIYQSILCPMEGKNGKFINEFCFKSLLELIDHNVNLDLKNESNLLRILQISLFSILNYLDLEDTEEDLENRFLRLHDLLIKIGCKYSLSSLIDNVTFILANYLNNALHQTIKFHLFIILVILIVPKI</sequence>
<comment type="caution">
    <text evidence="2">The sequence shown here is derived from an EMBL/GenBank/DDBJ whole genome shotgun (WGS) entry which is preliminary data.</text>
</comment>
<feature type="region of interest" description="Disordered" evidence="1">
    <location>
        <begin position="21"/>
        <end position="42"/>
    </location>
</feature>
<evidence type="ECO:0000313" key="2">
    <source>
        <dbReference type="EMBL" id="GME68100.1"/>
    </source>
</evidence>
<reference evidence="2" key="1">
    <citation type="submission" date="2023-04" db="EMBL/GenBank/DDBJ databases">
        <title>Candida boidinii NBRC 10035.</title>
        <authorList>
            <person name="Ichikawa N."/>
            <person name="Sato H."/>
            <person name="Tonouchi N."/>
        </authorList>
    </citation>
    <scope>NUCLEOTIDE SEQUENCE</scope>
    <source>
        <strain evidence="2">NBRC 10035</strain>
    </source>
</reference>
<organism evidence="2 3">
    <name type="scientific">Candida boidinii</name>
    <name type="common">Yeast</name>
    <dbReference type="NCBI Taxonomy" id="5477"/>
    <lineage>
        <taxon>Eukaryota</taxon>
        <taxon>Fungi</taxon>
        <taxon>Dikarya</taxon>
        <taxon>Ascomycota</taxon>
        <taxon>Saccharomycotina</taxon>
        <taxon>Pichiomycetes</taxon>
        <taxon>Pichiales</taxon>
        <taxon>Pichiaceae</taxon>
        <taxon>Ogataea</taxon>
        <taxon>Ogataea/Candida clade</taxon>
    </lineage>
</organism>
<dbReference type="Proteomes" id="UP001165120">
    <property type="component" value="Unassembled WGS sequence"/>
</dbReference>
<evidence type="ECO:0000256" key="1">
    <source>
        <dbReference type="SAM" id="MobiDB-lite"/>
    </source>
</evidence>
<gene>
    <name evidence="2" type="ORF">Cboi02_000139600</name>
</gene>
<feature type="compositionally biased region" description="Polar residues" evidence="1">
    <location>
        <begin position="21"/>
        <end position="33"/>
    </location>
</feature>
<keyword evidence="3" id="KW-1185">Reference proteome</keyword>